<comment type="caution">
    <text evidence="2">The sequence shown here is derived from an EMBL/GenBank/DDBJ whole genome shotgun (WGS) entry which is preliminary data.</text>
</comment>
<dbReference type="Pfam" id="PF19660">
    <property type="entry name" value="DUF6163"/>
    <property type="match status" value="1"/>
</dbReference>
<dbReference type="OrthoDB" id="7843623at2"/>
<protein>
    <recommendedName>
        <fullName evidence="4">DoxX-like protein</fullName>
    </recommendedName>
</protein>
<gene>
    <name evidence="2" type="ORF">C7450_106140</name>
</gene>
<dbReference type="Proteomes" id="UP000248021">
    <property type="component" value="Unassembled WGS sequence"/>
</dbReference>
<evidence type="ECO:0008006" key="4">
    <source>
        <dbReference type="Google" id="ProtNLM"/>
    </source>
</evidence>
<name>A0A2V3U5H6_9HYPH</name>
<feature type="transmembrane region" description="Helical" evidence="1">
    <location>
        <begin position="71"/>
        <end position="92"/>
    </location>
</feature>
<evidence type="ECO:0000313" key="2">
    <source>
        <dbReference type="EMBL" id="PXW57967.1"/>
    </source>
</evidence>
<evidence type="ECO:0000313" key="3">
    <source>
        <dbReference type="Proteomes" id="UP000248021"/>
    </source>
</evidence>
<dbReference type="RefSeq" id="WP_110375288.1">
    <property type="nucleotide sequence ID" value="NZ_CAKNFM010000006.1"/>
</dbReference>
<keyword evidence="1" id="KW-1133">Transmembrane helix</keyword>
<sequence length="148" mass="16219">MVRARDDRSEAQQGFADALTSDEAAGLQWDVVLVWFLRAMAVVWLVTGIGHWAILLGVFPGDAPFEGRPMSYQATTIYFAIIDLVAAVGLWLTSTWGGVMWLLAVMSDLILAIFFPHIIGHGFVTVAAMVTLVATYFVISWLAARTVD</sequence>
<feature type="transmembrane region" description="Helical" evidence="1">
    <location>
        <begin position="122"/>
        <end position="144"/>
    </location>
</feature>
<dbReference type="AlphaFoldDB" id="A0A2V3U5H6"/>
<accession>A0A2V3U5H6</accession>
<keyword evidence="1" id="KW-0812">Transmembrane</keyword>
<keyword evidence="1" id="KW-0472">Membrane</keyword>
<keyword evidence="3" id="KW-1185">Reference proteome</keyword>
<reference evidence="2 3" key="1">
    <citation type="submission" date="2018-05" db="EMBL/GenBank/DDBJ databases">
        <title>Genomic Encyclopedia of Type Strains, Phase IV (KMG-IV): sequencing the most valuable type-strain genomes for metagenomic binning, comparative biology and taxonomic classification.</title>
        <authorList>
            <person name="Goeker M."/>
        </authorList>
    </citation>
    <scope>NUCLEOTIDE SEQUENCE [LARGE SCALE GENOMIC DNA]</scope>
    <source>
        <strain evidence="2 3">DSM 6462</strain>
    </source>
</reference>
<feature type="transmembrane region" description="Helical" evidence="1">
    <location>
        <begin position="35"/>
        <end position="59"/>
    </location>
</feature>
<feature type="transmembrane region" description="Helical" evidence="1">
    <location>
        <begin position="98"/>
        <end position="115"/>
    </location>
</feature>
<dbReference type="InterPro" id="IPR046161">
    <property type="entry name" value="DUF6163"/>
</dbReference>
<dbReference type="EMBL" id="QJJK01000006">
    <property type="protein sequence ID" value="PXW57967.1"/>
    <property type="molecule type" value="Genomic_DNA"/>
</dbReference>
<proteinExistence type="predicted"/>
<organism evidence="2 3">
    <name type="scientific">Chelatococcus asaccharovorans</name>
    <dbReference type="NCBI Taxonomy" id="28210"/>
    <lineage>
        <taxon>Bacteria</taxon>
        <taxon>Pseudomonadati</taxon>
        <taxon>Pseudomonadota</taxon>
        <taxon>Alphaproteobacteria</taxon>
        <taxon>Hyphomicrobiales</taxon>
        <taxon>Chelatococcaceae</taxon>
        <taxon>Chelatococcus</taxon>
    </lineage>
</organism>
<evidence type="ECO:0000256" key="1">
    <source>
        <dbReference type="SAM" id="Phobius"/>
    </source>
</evidence>